<evidence type="ECO:0000256" key="1">
    <source>
        <dbReference type="ARBA" id="ARBA00004236"/>
    </source>
</evidence>
<evidence type="ECO:0000256" key="4">
    <source>
        <dbReference type="ARBA" id="ARBA00022679"/>
    </source>
</evidence>
<dbReference type="GO" id="GO:0016757">
    <property type="term" value="F:glycosyltransferase activity"/>
    <property type="evidence" value="ECO:0007669"/>
    <property type="project" value="UniProtKB-KW"/>
</dbReference>
<keyword evidence="5" id="KW-0472">Membrane</keyword>
<dbReference type="EMBL" id="CP016033">
    <property type="protein sequence ID" value="ANK12036.1"/>
    <property type="molecule type" value="Genomic_DNA"/>
</dbReference>
<reference evidence="7 8" key="1">
    <citation type="submission" date="2016-05" db="EMBL/GenBank/DDBJ databases">
        <title>Compelete Genome Sequence of Bacteriochlorophyll-Synthesizing Bacterium Porphyrobacter neustonensis DSM 9434.</title>
        <authorList>
            <person name="Shi X.-L."/>
            <person name="Wu Y.-H."/>
            <person name="Cheng H."/>
            <person name="Xu L."/>
            <person name="Zhang X.-Q."/>
            <person name="Wang C.-S."/>
            <person name="Xu X.-W."/>
        </authorList>
    </citation>
    <scope>NUCLEOTIDE SEQUENCE [LARGE SCALE GENOMIC DNA]</scope>
    <source>
        <strain evidence="7 8">DSM 9434</strain>
    </source>
</reference>
<dbReference type="PANTHER" id="PTHR43646">
    <property type="entry name" value="GLYCOSYLTRANSFERASE"/>
    <property type="match status" value="1"/>
</dbReference>
<dbReference type="SUPFAM" id="SSF53448">
    <property type="entry name" value="Nucleotide-diphospho-sugar transferases"/>
    <property type="match status" value="1"/>
</dbReference>
<organism evidence="7 8">
    <name type="scientific">Erythrobacter neustonensis</name>
    <dbReference type="NCBI Taxonomy" id="1112"/>
    <lineage>
        <taxon>Bacteria</taxon>
        <taxon>Pseudomonadati</taxon>
        <taxon>Pseudomonadota</taxon>
        <taxon>Alphaproteobacteria</taxon>
        <taxon>Sphingomonadales</taxon>
        <taxon>Erythrobacteraceae</taxon>
        <taxon>Erythrobacter/Porphyrobacter group</taxon>
        <taxon>Erythrobacter</taxon>
    </lineage>
</organism>
<dbReference type="GO" id="GO:0005886">
    <property type="term" value="C:plasma membrane"/>
    <property type="evidence" value="ECO:0007669"/>
    <property type="project" value="UniProtKB-SubCell"/>
</dbReference>
<evidence type="ECO:0000256" key="5">
    <source>
        <dbReference type="ARBA" id="ARBA00023136"/>
    </source>
</evidence>
<dbReference type="STRING" id="1112.A9D12_02805"/>
<evidence type="ECO:0000313" key="8">
    <source>
        <dbReference type="Proteomes" id="UP000078263"/>
    </source>
</evidence>
<dbReference type="Gene3D" id="3.90.550.10">
    <property type="entry name" value="Spore Coat Polysaccharide Biosynthesis Protein SpsA, Chain A"/>
    <property type="match status" value="1"/>
</dbReference>
<evidence type="ECO:0000256" key="2">
    <source>
        <dbReference type="ARBA" id="ARBA00022475"/>
    </source>
</evidence>
<dbReference type="InterPro" id="IPR029044">
    <property type="entry name" value="Nucleotide-diphossugar_trans"/>
</dbReference>
<evidence type="ECO:0000313" key="7">
    <source>
        <dbReference type="EMBL" id="ANK12036.1"/>
    </source>
</evidence>
<dbReference type="RefSeq" id="WP_068349587.1">
    <property type="nucleotide sequence ID" value="NZ_CP016033.1"/>
</dbReference>
<dbReference type="PANTHER" id="PTHR43646:SF2">
    <property type="entry name" value="GLYCOSYLTRANSFERASE 2-LIKE DOMAIN-CONTAINING PROTEIN"/>
    <property type="match status" value="1"/>
</dbReference>
<gene>
    <name evidence="7" type="ORF">A9D12_02805</name>
</gene>
<evidence type="ECO:0000259" key="6">
    <source>
        <dbReference type="Pfam" id="PF00535"/>
    </source>
</evidence>
<proteinExistence type="predicted"/>
<keyword evidence="2" id="KW-1003">Cell membrane</keyword>
<comment type="subcellular location">
    <subcellularLocation>
        <location evidence="1">Cell membrane</location>
    </subcellularLocation>
</comment>
<evidence type="ECO:0000256" key="3">
    <source>
        <dbReference type="ARBA" id="ARBA00022676"/>
    </source>
</evidence>
<dbReference type="InterPro" id="IPR001173">
    <property type="entry name" value="Glyco_trans_2-like"/>
</dbReference>
<keyword evidence="8" id="KW-1185">Reference proteome</keyword>
<dbReference type="OrthoDB" id="9797391at2"/>
<keyword evidence="3" id="KW-0328">Glycosyltransferase</keyword>
<protein>
    <submittedName>
        <fullName evidence="7">Glycosyl transferase family 2</fullName>
    </submittedName>
</protein>
<dbReference type="KEGG" id="pns:A9D12_02805"/>
<accession>A0A192D225</accession>
<name>A0A192D225_9SPHN</name>
<dbReference type="AlphaFoldDB" id="A0A192D225"/>
<dbReference type="Pfam" id="PF00535">
    <property type="entry name" value="Glycos_transf_2"/>
    <property type="match status" value="1"/>
</dbReference>
<dbReference type="Proteomes" id="UP000078263">
    <property type="component" value="Chromosome"/>
</dbReference>
<keyword evidence="4 7" id="KW-0808">Transferase</keyword>
<sequence length="291" mass="31570">MYEMHPFTVIIPAHNEEAVIGRCLKRIQDGAPAGAMEIIVAANGCTDRTVEVAHAAGINIVVLDLPTGSKTAAINAANGAATHFPRIYVDADVECGFASLNALAQALREPGVMTAAPSIRMNLDRCNIFMKAYYRAWSRQPYAKAGKGGAGIYGLSAAALEAVGSFPPIIGDDIWIHTRFPDEQKRYIAQDERGQKVFSVVYPPRTAREQIRVEARRRIGNQEVQNLYPSAYLANANNGGGWKAALISGTGAFDLMVFLTIKIAARSLAHWNRKRGKAAAWARDMSTRQAA</sequence>
<feature type="domain" description="Glycosyltransferase 2-like" evidence="6">
    <location>
        <begin position="8"/>
        <end position="132"/>
    </location>
</feature>